<evidence type="ECO:0000313" key="8">
    <source>
        <dbReference type="Proteomes" id="UP000248557"/>
    </source>
</evidence>
<evidence type="ECO:0000256" key="1">
    <source>
        <dbReference type="ARBA" id="ARBA00006184"/>
    </source>
</evidence>
<proteinExistence type="inferred from homology"/>
<keyword evidence="2 5" id="KW-0235">DNA replication</keyword>
<evidence type="ECO:0000256" key="4">
    <source>
        <dbReference type="ARBA" id="ARBA00022840"/>
    </source>
</evidence>
<sequence length="384" mass="43978">MNNIFKTINNKDSIFLTKKYLDHRFIPETLPHRDEKIKSIAQYWVESLDKITPPDITIYGKTGTGKTAVTLYAKKQLEEVAAEQNLNIRVEYIRCTDYNTEYQILARLCQQLGKPVPYRGWTKAEVVNAFRNLFKKNILGEDLILIVILDEVDVILKNDGDNILYTLTRTDNVAITSISNYIDFKQFIKPKVKSSLRDREIVFPPYNAQQLIDILKERSKVSFSEGAISEGVIALCSALAAKEEGDARYALDLLKTSGEIADEKESSVIEESFVKEAKDRIEHSKIIDVVVTLPIQQQKVLESITYLTKKREEITSGRLYEVYQDLAKNDKVSYRRIFDFINELEMLGLISTNTISRGRGKGRTNIITLQCDIELIDKALIYKD</sequence>
<dbReference type="HAMAP" id="MF_01407">
    <property type="entry name" value="ORC1_type_DNA_replic_protein"/>
    <property type="match status" value="1"/>
</dbReference>
<dbReference type="Pfam" id="PF22703">
    <property type="entry name" value="Cdc6_lid"/>
    <property type="match status" value="1"/>
</dbReference>
<dbReference type="Gene3D" id="3.40.50.300">
    <property type="entry name" value="P-loop containing nucleotide triphosphate hydrolases"/>
    <property type="match status" value="1"/>
</dbReference>
<dbReference type="InterPro" id="IPR027417">
    <property type="entry name" value="P-loop_NTPase"/>
</dbReference>
<dbReference type="FunFam" id="1.10.8.60:FF:000073">
    <property type="entry name" value="ORC1-type DNA replication protein"/>
    <property type="match status" value="1"/>
</dbReference>
<keyword evidence="4 5" id="KW-0067">ATP-binding</keyword>
<name>A0A328Q0Z8_9EURY</name>
<gene>
    <name evidence="7" type="ORF">CA615_00005</name>
</gene>
<feature type="binding site" evidence="5">
    <location>
        <position position="218"/>
    </location>
    <ligand>
        <name>ATP</name>
        <dbReference type="ChEBI" id="CHEBI:30616"/>
    </ligand>
</feature>
<dbReference type="SMART" id="SM01074">
    <property type="entry name" value="Cdc6_C"/>
    <property type="match status" value="1"/>
</dbReference>
<dbReference type="Gene3D" id="1.10.8.60">
    <property type="match status" value="1"/>
</dbReference>
<dbReference type="InterPro" id="IPR014277">
    <property type="entry name" value="Orc1/Cdc6_arc"/>
</dbReference>
<dbReference type="SMR" id="A0A328Q0Z8"/>
<dbReference type="OMA" id="WPTDEVY"/>
<dbReference type="GeneID" id="3855931"/>
<comment type="function">
    <text evidence="5">Involved in regulation of DNA replication.</text>
</comment>
<keyword evidence="7" id="KW-0131">Cell cycle</keyword>
<dbReference type="SUPFAM" id="SSF46785">
    <property type="entry name" value="Winged helix' DNA-binding domain"/>
    <property type="match status" value="1"/>
</dbReference>
<accession>A0A328Q0Z8</accession>
<dbReference type="Pfam" id="PF09079">
    <property type="entry name" value="WHD_Cdc6"/>
    <property type="match status" value="1"/>
</dbReference>
<evidence type="ECO:0000256" key="5">
    <source>
        <dbReference type="HAMAP-Rule" id="MF_01407"/>
    </source>
</evidence>
<dbReference type="InterPro" id="IPR050311">
    <property type="entry name" value="ORC1/CDC6"/>
</dbReference>
<dbReference type="PANTHER" id="PTHR10763">
    <property type="entry name" value="CELL DIVISION CONTROL PROTEIN 6-RELATED"/>
    <property type="match status" value="1"/>
</dbReference>
<dbReference type="AlphaFoldDB" id="A0A328Q0Z8"/>
<dbReference type="PANTHER" id="PTHR10763:SF26">
    <property type="entry name" value="CELL DIVISION CONTROL PROTEIN 6 HOMOLOG"/>
    <property type="match status" value="1"/>
</dbReference>
<comment type="similarity">
    <text evidence="1 5">Belongs to the CDC6/cdc18 family.</text>
</comment>
<dbReference type="RefSeq" id="WP_011405620.1">
    <property type="nucleotide sequence ID" value="NZ_CATZNA010000019.1"/>
</dbReference>
<evidence type="ECO:0000313" key="7">
    <source>
        <dbReference type="EMBL" id="RAP03861.1"/>
    </source>
</evidence>
<dbReference type="Pfam" id="PF13401">
    <property type="entry name" value="AAA_22"/>
    <property type="match status" value="1"/>
</dbReference>
<dbReference type="Gene3D" id="1.10.10.10">
    <property type="entry name" value="Winged helix-like DNA-binding domain superfamily/Winged helix DNA-binding domain"/>
    <property type="match status" value="1"/>
</dbReference>
<dbReference type="EMBL" id="NGJK01000001">
    <property type="protein sequence ID" value="RAP03861.1"/>
    <property type="molecule type" value="Genomic_DNA"/>
</dbReference>
<dbReference type="InterPro" id="IPR036388">
    <property type="entry name" value="WH-like_DNA-bd_sf"/>
</dbReference>
<dbReference type="CDD" id="cd08768">
    <property type="entry name" value="Cdc6_C"/>
    <property type="match status" value="1"/>
</dbReference>
<dbReference type="InterPro" id="IPR049945">
    <property type="entry name" value="AAA_22"/>
</dbReference>
<evidence type="ECO:0000256" key="2">
    <source>
        <dbReference type="ARBA" id="ARBA00022705"/>
    </source>
</evidence>
<keyword evidence="7" id="KW-0132">Cell division</keyword>
<feature type="binding site" evidence="5">
    <location>
        <position position="206"/>
    </location>
    <ligand>
        <name>ATP</name>
        <dbReference type="ChEBI" id="CHEBI:30616"/>
    </ligand>
</feature>
<dbReference type="GO" id="GO:0006260">
    <property type="term" value="P:DNA replication"/>
    <property type="evidence" value="ECO:0007669"/>
    <property type="project" value="UniProtKB-UniRule"/>
</dbReference>
<feature type="domain" description="Cdc6 C-terminal" evidence="6">
    <location>
        <begin position="301"/>
        <end position="380"/>
    </location>
</feature>
<dbReference type="Proteomes" id="UP000248557">
    <property type="component" value="Unassembled WGS sequence"/>
</dbReference>
<comment type="caution">
    <text evidence="7">The sequence shown here is derived from an EMBL/GenBank/DDBJ whole genome shotgun (WGS) entry which is preliminary data.</text>
</comment>
<evidence type="ECO:0000259" key="6">
    <source>
        <dbReference type="SMART" id="SM01074"/>
    </source>
</evidence>
<dbReference type="InterPro" id="IPR036390">
    <property type="entry name" value="WH_DNA-bd_sf"/>
</dbReference>
<dbReference type="InterPro" id="IPR015163">
    <property type="entry name" value="Cdc6_C"/>
</dbReference>
<keyword evidence="3 5" id="KW-0547">Nucleotide-binding</keyword>
<dbReference type="GO" id="GO:0005524">
    <property type="term" value="F:ATP binding"/>
    <property type="evidence" value="ECO:0007669"/>
    <property type="project" value="UniProtKB-UniRule"/>
</dbReference>
<dbReference type="GO" id="GO:0016887">
    <property type="term" value="F:ATP hydrolysis activity"/>
    <property type="evidence" value="ECO:0007669"/>
    <property type="project" value="InterPro"/>
</dbReference>
<evidence type="ECO:0000256" key="3">
    <source>
        <dbReference type="ARBA" id="ARBA00022741"/>
    </source>
</evidence>
<dbReference type="NCBIfam" id="TIGR02928">
    <property type="entry name" value="orc1/cdc6 family replication initiation protein"/>
    <property type="match status" value="1"/>
</dbReference>
<organism evidence="7 8">
    <name type="scientific">Methanosphaera stadtmanae</name>
    <dbReference type="NCBI Taxonomy" id="2317"/>
    <lineage>
        <taxon>Archaea</taxon>
        <taxon>Methanobacteriati</taxon>
        <taxon>Methanobacteriota</taxon>
        <taxon>Methanomada group</taxon>
        <taxon>Methanobacteria</taxon>
        <taxon>Methanobacteriales</taxon>
        <taxon>Methanobacteriaceae</taxon>
        <taxon>Methanosphaera</taxon>
    </lineage>
</organism>
<dbReference type="SUPFAM" id="SSF52540">
    <property type="entry name" value="P-loop containing nucleoside triphosphate hydrolases"/>
    <property type="match status" value="1"/>
</dbReference>
<reference evidence="7 8" key="1">
    <citation type="submission" date="2017-05" db="EMBL/GenBank/DDBJ databases">
        <title>Host range expansion of the Methanosphaera genus to humans and monogastric animals involves recent and extensive reduction in genome content.</title>
        <authorList>
            <person name="Hoedt E.C."/>
            <person name="Volmer J.G."/>
            <person name="Parks D.H."/>
            <person name="Rosewarne C.P."/>
            <person name="Denman S.E."/>
            <person name="Mcsweeney C.S."/>
            <person name="O Cuiv P."/>
            <person name="Hugenholtz P."/>
            <person name="Tyson G.W."/>
            <person name="Morrison M."/>
        </authorList>
    </citation>
    <scope>NUCLEOTIDE SEQUENCE [LARGE SCALE GENOMIC DNA]</scope>
    <source>
        <strain evidence="7 8">PA5</strain>
    </source>
</reference>
<protein>
    <recommendedName>
        <fullName evidence="5">ORC1-type DNA replication protein</fullName>
    </recommendedName>
</protein>
<dbReference type="GO" id="GO:0051301">
    <property type="term" value="P:cell division"/>
    <property type="evidence" value="ECO:0007669"/>
    <property type="project" value="UniProtKB-KW"/>
</dbReference>
<dbReference type="InterPro" id="IPR055237">
    <property type="entry name" value="Cdc6_lid"/>
</dbReference>
<feature type="binding site" evidence="5">
    <location>
        <begin position="64"/>
        <end position="68"/>
    </location>
    <ligand>
        <name>ATP</name>
        <dbReference type="ChEBI" id="CHEBI:30616"/>
    </ligand>
</feature>